<organism evidence="1 2">
    <name type="scientific">Gordonia crocea</name>
    <dbReference type="NCBI Taxonomy" id="589162"/>
    <lineage>
        <taxon>Bacteria</taxon>
        <taxon>Bacillati</taxon>
        <taxon>Actinomycetota</taxon>
        <taxon>Actinomycetes</taxon>
        <taxon>Mycobacteriales</taxon>
        <taxon>Gordoniaceae</taxon>
        <taxon>Gordonia</taxon>
    </lineage>
</organism>
<evidence type="ECO:0000313" key="1">
    <source>
        <dbReference type="EMBL" id="GED98537.1"/>
    </source>
</evidence>
<name>A0A7I9UZC4_9ACTN</name>
<reference evidence="2" key="1">
    <citation type="submission" date="2019-06" db="EMBL/GenBank/DDBJ databases">
        <title>Gordonia isolated from sludge of a wastewater treatment plant.</title>
        <authorList>
            <person name="Tamura T."/>
            <person name="Aoyama K."/>
            <person name="Kang Y."/>
            <person name="Saito S."/>
            <person name="Akiyama N."/>
            <person name="Yazawa K."/>
            <person name="Gonoi T."/>
            <person name="Mikami Y."/>
        </authorList>
    </citation>
    <scope>NUCLEOTIDE SEQUENCE [LARGE SCALE GENOMIC DNA]</scope>
    <source>
        <strain evidence="2">NBRC 107697</strain>
    </source>
</reference>
<gene>
    <name evidence="1" type="ORF">nbrc107697_25760</name>
</gene>
<dbReference type="Proteomes" id="UP000444980">
    <property type="component" value="Unassembled WGS sequence"/>
</dbReference>
<evidence type="ECO:0000313" key="2">
    <source>
        <dbReference type="Proteomes" id="UP000444980"/>
    </source>
</evidence>
<dbReference type="AlphaFoldDB" id="A0A7I9UZC4"/>
<dbReference type="EMBL" id="BJOU01000002">
    <property type="protein sequence ID" value="GED98537.1"/>
    <property type="molecule type" value="Genomic_DNA"/>
</dbReference>
<accession>A0A7I9UZC4</accession>
<proteinExistence type="predicted"/>
<sequence length="51" mass="5164">MDTANGDSGMVAPIGAPVRRGILPVLPMLVELSVNPLVVEVIVALADNPAA</sequence>
<comment type="caution">
    <text evidence="1">The sequence shown here is derived from an EMBL/GenBank/DDBJ whole genome shotgun (WGS) entry which is preliminary data.</text>
</comment>
<protein>
    <submittedName>
        <fullName evidence="1">Uncharacterized protein</fullName>
    </submittedName>
</protein>
<keyword evidence="2" id="KW-1185">Reference proteome</keyword>